<feature type="compositionally biased region" description="Acidic residues" evidence="1">
    <location>
        <begin position="650"/>
        <end position="664"/>
    </location>
</feature>
<keyword evidence="3" id="KW-1185">Reference proteome</keyword>
<sequence>MPSASSASSTTHTPMSYDKFKPKLPLNPFGDVVQTPIAPPARAPWTLDVHTLPPQSVLQLERRVILVIGQPPAAALAPLFVSPQLASSLLIIASHRPPPLPFDPQPAVHTLRLRTPLSVADAGATRLVEVLEWALQVANLWRRTGGPKKQELMEEVSPASESVPLGQTYGRLRYSATPSTLQDSTMTSAFSPASSVTSLAASTTKKSVRRSLFRRQSSAPLQSDSASTRPFDTLLHFLPADVPDKMKLKAVILVTTLTRPYLATPPARASSTRFYSESSVKPSKRSSSRWSFLRGATGLASPGTTLSGAFHSMSTSNLPDASASRRGSFSTVTLLRTRRSRLIHLVPSPPAKASSSRFPASRSKFMPSQAHLVRSIEAFLLSFCFSAPVDLPPPIAGFASGNSDSARARPYVLPATALTEVLCVESANDEDDENERNEDEEDVERSRSNEWSLAELILSGALEDDAEILRFSQNAVQGDGHRSSSESEKGKEKQLENLQVKADDNDWLAHRAWIGGMRDITFMPNSAAKGQKNAHLVPSRSNSPPQLYPEPRAPSSQHASRPSLQPNSRSRHQPIPETRVNSHPDASQPQRSQQRRQTSMRGRTMENLNMNGNGGSNDSHSQFHAGSRRKQRQASAIGSLAIEKRLPTPPEDEDEELGREEEEGPAFIQGQSHSRGRRSSDKQQHMMSQAASYPLSKPEPAHLALRNDRPQQVLRQLNDSHHQQQQHESRPESRSSKSTHPSVPITASSMGASSRYLHQYMPMPPPRKDNNDAYSKLGKEKEHECERALRSLPTPPDSEEDLLFEGRFNNASHSVPLPGPPPLPLSRTSHEREPPIGVVAPVSHEHGRVRSGRQPERSRADGDAGSRVYAKERELELEHRRRTQSSPLRPSQAHVSGEVTAPRRAKTRPKESIPTERTRERTLKKRASDIDLRIDTREKKEKYGMRRSTSPDDSDERRVRRVPVALPPLPPPSPPSPLTEIKEKTYERSDVKLPRSNVP</sequence>
<dbReference type="eggNOG" id="ENOG502SN1K">
    <property type="taxonomic scope" value="Eukaryota"/>
</dbReference>
<feature type="compositionally biased region" description="Basic and acidic residues" evidence="1">
    <location>
        <begin position="718"/>
        <end position="735"/>
    </location>
</feature>
<gene>
    <name evidence="2" type="ORF">FOMMEDRAFT_171611</name>
</gene>
<feature type="compositionally biased region" description="Polar residues" evidence="1">
    <location>
        <begin position="606"/>
        <end position="624"/>
    </location>
</feature>
<organism evidence="2 3">
    <name type="scientific">Fomitiporia mediterranea (strain MF3/22)</name>
    <name type="common">Grapevine white-rot fungus</name>
    <dbReference type="NCBI Taxonomy" id="694068"/>
    <lineage>
        <taxon>Eukaryota</taxon>
        <taxon>Fungi</taxon>
        <taxon>Dikarya</taxon>
        <taxon>Basidiomycota</taxon>
        <taxon>Agaricomycotina</taxon>
        <taxon>Agaricomycetes</taxon>
        <taxon>Hymenochaetales</taxon>
        <taxon>Hymenochaetaceae</taxon>
        <taxon>Fomitiporia</taxon>
    </lineage>
</organism>
<proteinExistence type="predicted"/>
<dbReference type="EMBL" id="JH717986">
    <property type="protein sequence ID" value="EJC97694.1"/>
    <property type="molecule type" value="Genomic_DNA"/>
</dbReference>
<dbReference type="GeneID" id="18677356"/>
<feature type="compositionally biased region" description="Polar residues" evidence="1">
    <location>
        <begin position="554"/>
        <end position="568"/>
    </location>
</feature>
<feature type="compositionally biased region" description="Basic and acidic residues" evidence="1">
    <location>
        <begin position="766"/>
        <end position="789"/>
    </location>
</feature>
<feature type="region of interest" description="Disordered" evidence="1">
    <location>
        <begin position="474"/>
        <end position="495"/>
    </location>
</feature>
<accession>R7SJB2</accession>
<dbReference type="OrthoDB" id="3265311at2759"/>
<reference evidence="3" key="1">
    <citation type="journal article" date="2012" name="Science">
        <title>The Paleozoic origin of enzymatic lignin decomposition reconstructed from 31 fungal genomes.</title>
        <authorList>
            <person name="Floudas D."/>
            <person name="Binder M."/>
            <person name="Riley R."/>
            <person name="Barry K."/>
            <person name="Blanchette R.A."/>
            <person name="Henrissat B."/>
            <person name="Martinez A.T."/>
            <person name="Otillar R."/>
            <person name="Spatafora J.W."/>
            <person name="Yadav J.S."/>
            <person name="Aerts A."/>
            <person name="Benoit I."/>
            <person name="Boyd A."/>
            <person name="Carlson A."/>
            <person name="Copeland A."/>
            <person name="Coutinho P.M."/>
            <person name="de Vries R.P."/>
            <person name="Ferreira P."/>
            <person name="Findley K."/>
            <person name="Foster B."/>
            <person name="Gaskell J."/>
            <person name="Glotzer D."/>
            <person name="Gorecki P."/>
            <person name="Heitman J."/>
            <person name="Hesse C."/>
            <person name="Hori C."/>
            <person name="Igarashi K."/>
            <person name="Jurgens J.A."/>
            <person name="Kallen N."/>
            <person name="Kersten P."/>
            <person name="Kohler A."/>
            <person name="Kuees U."/>
            <person name="Kumar T.K.A."/>
            <person name="Kuo A."/>
            <person name="LaButti K."/>
            <person name="Larrondo L.F."/>
            <person name="Lindquist E."/>
            <person name="Ling A."/>
            <person name="Lombard V."/>
            <person name="Lucas S."/>
            <person name="Lundell T."/>
            <person name="Martin R."/>
            <person name="McLaughlin D.J."/>
            <person name="Morgenstern I."/>
            <person name="Morin E."/>
            <person name="Murat C."/>
            <person name="Nagy L.G."/>
            <person name="Nolan M."/>
            <person name="Ohm R.A."/>
            <person name="Patyshakuliyeva A."/>
            <person name="Rokas A."/>
            <person name="Ruiz-Duenas F.J."/>
            <person name="Sabat G."/>
            <person name="Salamov A."/>
            <person name="Samejima M."/>
            <person name="Schmutz J."/>
            <person name="Slot J.C."/>
            <person name="St John F."/>
            <person name="Stenlid J."/>
            <person name="Sun H."/>
            <person name="Sun S."/>
            <person name="Syed K."/>
            <person name="Tsang A."/>
            <person name="Wiebenga A."/>
            <person name="Young D."/>
            <person name="Pisabarro A."/>
            <person name="Eastwood D.C."/>
            <person name="Martin F."/>
            <person name="Cullen D."/>
            <person name="Grigoriev I.V."/>
            <person name="Hibbett D.S."/>
        </authorList>
    </citation>
    <scope>NUCLEOTIDE SEQUENCE [LARGE SCALE GENOMIC DNA]</scope>
    <source>
        <strain evidence="3">MF3/22</strain>
    </source>
</reference>
<feature type="compositionally biased region" description="Basic and acidic residues" evidence="1">
    <location>
        <begin position="908"/>
        <end position="944"/>
    </location>
</feature>
<name>R7SJB2_FOMME</name>
<dbReference type="AlphaFoldDB" id="R7SJB2"/>
<protein>
    <submittedName>
        <fullName evidence="2">Uncharacterized protein</fullName>
    </submittedName>
</protein>
<feature type="region of interest" description="Disordered" evidence="1">
    <location>
        <begin position="425"/>
        <end position="447"/>
    </location>
</feature>
<feature type="compositionally biased region" description="Basic and acidic residues" evidence="1">
    <location>
        <begin position="843"/>
        <end position="879"/>
    </location>
</feature>
<evidence type="ECO:0000256" key="1">
    <source>
        <dbReference type="SAM" id="MobiDB-lite"/>
    </source>
</evidence>
<dbReference type="KEGG" id="fme:FOMMEDRAFT_171611"/>
<dbReference type="RefSeq" id="XP_007272106.1">
    <property type="nucleotide sequence ID" value="XM_007272044.1"/>
</dbReference>
<evidence type="ECO:0000313" key="3">
    <source>
        <dbReference type="Proteomes" id="UP000053630"/>
    </source>
</evidence>
<feature type="compositionally biased region" description="Low complexity" evidence="1">
    <location>
        <begin position="587"/>
        <end position="602"/>
    </location>
</feature>
<feature type="compositionally biased region" description="Basic and acidic residues" evidence="1">
    <location>
        <begin position="479"/>
        <end position="495"/>
    </location>
</feature>
<evidence type="ECO:0000313" key="2">
    <source>
        <dbReference type="EMBL" id="EJC97694.1"/>
    </source>
</evidence>
<feature type="compositionally biased region" description="Polar residues" evidence="1">
    <location>
        <begin position="736"/>
        <end position="752"/>
    </location>
</feature>
<dbReference type="Proteomes" id="UP000053630">
    <property type="component" value="Unassembled WGS sequence"/>
</dbReference>
<feature type="compositionally biased region" description="Pro residues" evidence="1">
    <location>
        <begin position="965"/>
        <end position="977"/>
    </location>
</feature>
<feature type="compositionally biased region" description="Acidic residues" evidence="1">
    <location>
        <begin position="427"/>
        <end position="443"/>
    </location>
</feature>
<feature type="compositionally biased region" description="Basic and acidic residues" evidence="1">
    <location>
        <begin position="980"/>
        <end position="993"/>
    </location>
</feature>
<feature type="region of interest" description="Disordered" evidence="1">
    <location>
        <begin position="528"/>
        <end position="999"/>
    </location>
</feature>